<dbReference type="SUPFAM" id="SSF81301">
    <property type="entry name" value="Nucleotidyltransferase"/>
    <property type="match status" value="1"/>
</dbReference>
<dbReference type="Pfam" id="PF13328">
    <property type="entry name" value="HD_4"/>
    <property type="match status" value="1"/>
</dbReference>
<dbReference type="InterPro" id="IPR007685">
    <property type="entry name" value="RelA_SpoT"/>
</dbReference>
<accession>A0A7J7NTE2</accession>
<sequence length="680" mass="76156">MLLGMVDDPRVVLIKLADRLHNMRTIYALPKPKAQAVAQETVAVWCSLASRLGVWALKAELEDLCFAVLQPQTFCLIGAQLASMWNPRNKARGMKRMPSNDNLLAPLVRVDVSSGYEMSITTDGDVGTMELLICEILAFPQEIGDPKYVKGKDFNGELDVAGSVSYLKEKTSRQARNQKFCAALEDLLQAVLPFDLLLDRKKRTNYLHSIRKCSDSQTKSKVVIDASAAFASVAVCQEALERELFISTSYVPGMEVTLSGRLKSLYSIYCKMNRKSVGIEQIYDARALRVVVGDKNGTLHGAAVKCCYNLLDIVHRLWTPIDGEFDDYIVNPKPSGYQSLHTAVQGPDNLPLEVQIRTQKMHEYAEYGLAAHWLYKEAENKVTSGNALDDSKTNTSSYQSNGLKGECSIENKEFLKYRSVKVGHPILRVEGSHLLAAIIVRVDKGGRELLVAVSFGLGASEAVADRKSPFQIKRWEVYANLYKKVSDQWWFSPGHGDWFTCLEKYTLCRDGIYHKQDQFQRLLPTFIQIIDLTEQEEVEYWTVVSAVFEGKEVMAVPSSSSYFERRTSISPSSTTIVNSINNKVNLLRTMLKWEKHVRSVAGLRETEYGARPYICPYPIALAEVVIICWPHGEIMRMVTGSTAADAARRKGLEGHLVLVNGQLALPHTQLKDGDIVEVRI</sequence>
<dbReference type="Proteomes" id="UP000541444">
    <property type="component" value="Unassembled WGS sequence"/>
</dbReference>
<dbReference type="SUPFAM" id="SSF109604">
    <property type="entry name" value="HD-domain/PDEase-like"/>
    <property type="match status" value="1"/>
</dbReference>
<gene>
    <name evidence="2" type="ORF">GIB67_038721</name>
</gene>
<feature type="domain" description="RelA/SpoT" evidence="1">
    <location>
        <begin position="260"/>
        <end position="379"/>
    </location>
</feature>
<dbReference type="GO" id="GO:0009507">
    <property type="term" value="C:chloroplast"/>
    <property type="evidence" value="ECO:0007669"/>
    <property type="project" value="TreeGrafter"/>
</dbReference>
<dbReference type="AlphaFoldDB" id="A0A7J7NTE2"/>
<dbReference type="FunFam" id="3.30.460.10:FF:000030">
    <property type="entry name" value="Putative GTP diphosphokinase RSH2 chloroplastic"/>
    <property type="match status" value="1"/>
</dbReference>
<comment type="caution">
    <text evidence="2">The sequence shown here is derived from an EMBL/GenBank/DDBJ whole genome shotgun (WGS) entry which is preliminary data.</text>
</comment>
<dbReference type="OrthoDB" id="430679at2759"/>
<dbReference type="Pfam" id="PF24500">
    <property type="entry name" value="DUF7589"/>
    <property type="match status" value="1"/>
</dbReference>
<protein>
    <recommendedName>
        <fullName evidence="1">RelA/SpoT domain-containing protein</fullName>
    </recommendedName>
</protein>
<evidence type="ECO:0000313" key="3">
    <source>
        <dbReference type="Proteomes" id="UP000541444"/>
    </source>
</evidence>
<evidence type="ECO:0000313" key="2">
    <source>
        <dbReference type="EMBL" id="KAF6170188.1"/>
    </source>
</evidence>
<organism evidence="2 3">
    <name type="scientific">Kingdonia uniflora</name>
    <dbReference type="NCBI Taxonomy" id="39325"/>
    <lineage>
        <taxon>Eukaryota</taxon>
        <taxon>Viridiplantae</taxon>
        <taxon>Streptophyta</taxon>
        <taxon>Embryophyta</taxon>
        <taxon>Tracheophyta</taxon>
        <taxon>Spermatophyta</taxon>
        <taxon>Magnoliopsida</taxon>
        <taxon>Ranunculales</taxon>
        <taxon>Circaeasteraceae</taxon>
        <taxon>Kingdonia</taxon>
    </lineage>
</organism>
<proteinExistence type="predicted"/>
<dbReference type="InterPro" id="IPR056011">
    <property type="entry name" value="DUF7589"/>
</dbReference>
<dbReference type="CDD" id="cd05399">
    <property type="entry name" value="NT_Rel-Spo_like"/>
    <property type="match status" value="1"/>
</dbReference>
<dbReference type="Gene3D" id="1.10.3210.10">
    <property type="entry name" value="Hypothetical protein af1432"/>
    <property type="match status" value="1"/>
</dbReference>
<dbReference type="InterPro" id="IPR043519">
    <property type="entry name" value="NT_sf"/>
</dbReference>
<evidence type="ECO:0000259" key="1">
    <source>
        <dbReference type="SMART" id="SM00954"/>
    </source>
</evidence>
<dbReference type="SMART" id="SM00954">
    <property type="entry name" value="RelA_SpoT"/>
    <property type="match status" value="1"/>
</dbReference>
<keyword evidence="3" id="KW-1185">Reference proteome</keyword>
<dbReference type="Gene3D" id="3.30.460.10">
    <property type="entry name" value="Beta Polymerase, domain 2"/>
    <property type="match status" value="1"/>
</dbReference>
<name>A0A7J7NTE2_9MAGN</name>
<reference evidence="2 3" key="1">
    <citation type="journal article" date="2020" name="IScience">
        <title>Genome Sequencing of the Endangered Kingdonia uniflora (Circaeasteraceae, Ranunculales) Reveals Potential Mechanisms of Evolutionary Specialization.</title>
        <authorList>
            <person name="Sun Y."/>
            <person name="Deng T."/>
            <person name="Zhang A."/>
            <person name="Moore M.J."/>
            <person name="Landis J.B."/>
            <person name="Lin N."/>
            <person name="Zhang H."/>
            <person name="Zhang X."/>
            <person name="Huang J."/>
            <person name="Zhang X."/>
            <person name="Sun H."/>
            <person name="Wang H."/>
        </authorList>
    </citation>
    <scope>NUCLEOTIDE SEQUENCE [LARGE SCALE GENOMIC DNA]</scope>
    <source>
        <strain evidence="2">TB1705</strain>
        <tissue evidence="2">Leaf</tissue>
    </source>
</reference>
<dbReference type="PANTHER" id="PTHR21262:SF31">
    <property type="entry name" value="GTP PYROPHOSPHOKINASE"/>
    <property type="match status" value="1"/>
</dbReference>
<dbReference type="PANTHER" id="PTHR21262">
    <property type="entry name" value="GUANOSINE-3',5'-BIS DIPHOSPHATE 3'-PYROPHOSPHOHYDROLASE"/>
    <property type="match status" value="1"/>
</dbReference>
<dbReference type="EMBL" id="JACGCM010000601">
    <property type="protein sequence ID" value="KAF6170188.1"/>
    <property type="molecule type" value="Genomic_DNA"/>
</dbReference>
<dbReference type="GO" id="GO:0015969">
    <property type="term" value="P:guanosine tetraphosphate metabolic process"/>
    <property type="evidence" value="ECO:0007669"/>
    <property type="project" value="InterPro"/>
</dbReference>
<dbReference type="Pfam" id="PF04607">
    <property type="entry name" value="RelA_SpoT"/>
    <property type="match status" value="1"/>
</dbReference>